<reference evidence="6 7" key="1">
    <citation type="submission" date="2020-08" db="EMBL/GenBank/DDBJ databases">
        <title>Genomic Encyclopedia of Type Strains, Phase III (KMG-III): the genomes of soil and plant-associated and newly described type strains.</title>
        <authorList>
            <person name="Whitman W."/>
        </authorList>
    </citation>
    <scope>NUCLEOTIDE SEQUENCE [LARGE SCALE GENOMIC DNA]</scope>
    <source>
        <strain evidence="6 7">CECT 8840</strain>
    </source>
</reference>
<dbReference type="InterPro" id="IPR044878">
    <property type="entry name" value="UbiA_sf"/>
</dbReference>
<sequence length="295" mass="31184">MATRTWQTAWNCFREARPVVQCAFLLRYLAGALLGGPGGSLHPGRIALGAFGWFLATTAIYLFNGVADLPEDIRNGSTRPIADGRLAVETALASTGLLAAAGLVCSFALGFASGALAMVYVILGYAYSGPPFPLKKTYWSCTVTGLAGGMITYLAGFLAGGHRPDSSLLVFAGMMTLWMGGVGAVAKEFPDIEGDRSAGRRTWPIVFGVPRATRLLRLLAAGVVLVFGTLVELYTTRLLWCVVTVLVGAIAIGVTSKGLTRGESAARRRPYIAFMWTQHATHLVLGITVLATPLG</sequence>
<dbReference type="Proteomes" id="UP000552644">
    <property type="component" value="Unassembled WGS sequence"/>
</dbReference>
<dbReference type="AlphaFoldDB" id="A0A7W7VQX6"/>
<accession>A0A7W7VQX6</accession>
<evidence type="ECO:0000256" key="1">
    <source>
        <dbReference type="ARBA" id="ARBA00004141"/>
    </source>
</evidence>
<name>A0A7W7VQX6_9ACTN</name>
<comment type="subcellular location">
    <subcellularLocation>
        <location evidence="1">Membrane</location>
        <topology evidence="1">Multi-pass membrane protein</topology>
    </subcellularLocation>
</comment>
<dbReference type="InterPro" id="IPR000537">
    <property type="entry name" value="UbiA_prenyltransferase"/>
</dbReference>
<evidence type="ECO:0000313" key="7">
    <source>
        <dbReference type="Proteomes" id="UP000552644"/>
    </source>
</evidence>
<gene>
    <name evidence="6" type="ORF">FHS44_006140</name>
</gene>
<dbReference type="Gene3D" id="1.20.120.1780">
    <property type="entry name" value="UbiA prenyltransferase"/>
    <property type="match status" value="1"/>
</dbReference>
<evidence type="ECO:0000313" key="6">
    <source>
        <dbReference type="EMBL" id="MBB4919004.1"/>
    </source>
</evidence>
<keyword evidence="2 5" id="KW-0812">Transmembrane</keyword>
<dbReference type="GO" id="GO:0016765">
    <property type="term" value="F:transferase activity, transferring alkyl or aryl (other than methyl) groups"/>
    <property type="evidence" value="ECO:0007669"/>
    <property type="project" value="InterPro"/>
</dbReference>
<dbReference type="PANTHER" id="PTHR42723:SF1">
    <property type="entry name" value="CHLOROPHYLL SYNTHASE, CHLOROPLASTIC"/>
    <property type="match status" value="1"/>
</dbReference>
<dbReference type="InterPro" id="IPR050475">
    <property type="entry name" value="Prenyltransferase_related"/>
</dbReference>
<keyword evidence="3 5" id="KW-1133">Transmembrane helix</keyword>
<dbReference type="Gene3D" id="1.10.357.140">
    <property type="entry name" value="UbiA prenyltransferase"/>
    <property type="match status" value="1"/>
</dbReference>
<feature type="transmembrane region" description="Helical" evidence="5">
    <location>
        <begin position="237"/>
        <end position="259"/>
    </location>
</feature>
<keyword evidence="7" id="KW-1185">Reference proteome</keyword>
<evidence type="ECO:0000256" key="2">
    <source>
        <dbReference type="ARBA" id="ARBA00022692"/>
    </source>
</evidence>
<protein>
    <submittedName>
        <fullName evidence="6">4-hydroxybenzoate polyprenyltransferase</fullName>
    </submittedName>
</protein>
<comment type="caution">
    <text evidence="6">The sequence shown here is derived from an EMBL/GenBank/DDBJ whole genome shotgun (WGS) entry which is preliminary data.</text>
</comment>
<keyword evidence="6" id="KW-0808">Transferase</keyword>
<feature type="transmembrane region" description="Helical" evidence="5">
    <location>
        <begin position="138"/>
        <end position="160"/>
    </location>
</feature>
<feature type="transmembrane region" description="Helical" evidence="5">
    <location>
        <begin position="271"/>
        <end position="291"/>
    </location>
</feature>
<dbReference type="GO" id="GO:0016020">
    <property type="term" value="C:membrane"/>
    <property type="evidence" value="ECO:0007669"/>
    <property type="project" value="UniProtKB-SubCell"/>
</dbReference>
<keyword evidence="4 5" id="KW-0472">Membrane</keyword>
<dbReference type="RefSeq" id="WP_184720787.1">
    <property type="nucleotide sequence ID" value="NZ_JACHJP010000008.1"/>
</dbReference>
<dbReference type="CDD" id="cd13956">
    <property type="entry name" value="PT_UbiA"/>
    <property type="match status" value="1"/>
</dbReference>
<organism evidence="6 7">
    <name type="scientific">Streptosporangium saharense</name>
    <dbReference type="NCBI Taxonomy" id="1706840"/>
    <lineage>
        <taxon>Bacteria</taxon>
        <taxon>Bacillati</taxon>
        <taxon>Actinomycetota</taxon>
        <taxon>Actinomycetes</taxon>
        <taxon>Streptosporangiales</taxon>
        <taxon>Streptosporangiaceae</taxon>
        <taxon>Streptosporangium</taxon>
    </lineage>
</organism>
<feature type="transmembrane region" description="Helical" evidence="5">
    <location>
        <begin position="166"/>
        <end position="186"/>
    </location>
</feature>
<proteinExistence type="predicted"/>
<evidence type="ECO:0000256" key="5">
    <source>
        <dbReference type="SAM" id="Phobius"/>
    </source>
</evidence>
<feature type="transmembrane region" description="Helical" evidence="5">
    <location>
        <begin position="46"/>
        <end position="63"/>
    </location>
</feature>
<dbReference type="EMBL" id="JACHJP010000008">
    <property type="protein sequence ID" value="MBB4919004.1"/>
    <property type="molecule type" value="Genomic_DNA"/>
</dbReference>
<dbReference type="PANTHER" id="PTHR42723">
    <property type="entry name" value="CHLOROPHYLL SYNTHASE"/>
    <property type="match status" value="1"/>
</dbReference>
<evidence type="ECO:0000256" key="4">
    <source>
        <dbReference type="ARBA" id="ARBA00023136"/>
    </source>
</evidence>
<evidence type="ECO:0000256" key="3">
    <source>
        <dbReference type="ARBA" id="ARBA00022989"/>
    </source>
</evidence>
<feature type="transmembrane region" description="Helical" evidence="5">
    <location>
        <begin position="97"/>
        <end position="126"/>
    </location>
</feature>
<dbReference type="Pfam" id="PF01040">
    <property type="entry name" value="UbiA"/>
    <property type="match status" value="1"/>
</dbReference>